<evidence type="ECO:0000256" key="15">
    <source>
        <dbReference type="ARBA" id="ARBA00049645"/>
    </source>
</evidence>
<keyword evidence="13" id="KW-0413">Isomerase</keyword>
<evidence type="ECO:0000313" key="24">
    <source>
        <dbReference type="Proteomes" id="UP001609176"/>
    </source>
</evidence>
<evidence type="ECO:0000313" key="25">
    <source>
        <dbReference type="Proteomes" id="UP001609219"/>
    </source>
</evidence>
<dbReference type="Proteomes" id="UP001609175">
    <property type="component" value="Unassembled WGS sequence"/>
</dbReference>
<dbReference type="Pfam" id="PF05199">
    <property type="entry name" value="GMC_oxred_C"/>
    <property type="match status" value="1"/>
</dbReference>
<dbReference type="Pfam" id="PF00732">
    <property type="entry name" value="GMC_oxred_N"/>
    <property type="match status" value="1"/>
</dbReference>
<proteinExistence type="inferred from homology"/>
<dbReference type="InterPro" id="IPR036188">
    <property type="entry name" value="FAD/NAD-bd_sf"/>
</dbReference>
<evidence type="ECO:0000256" key="17">
    <source>
        <dbReference type="ARBA" id="ARBA00049744"/>
    </source>
</evidence>
<dbReference type="EMBL" id="JBIMSO010000071">
    <property type="protein sequence ID" value="MFH5211277.1"/>
    <property type="molecule type" value="Genomic_DNA"/>
</dbReference>
<evidence type="ECO:0000256" key="7">
    <source>
        <dbReference type="ARBA" id="ARBA00023002"/>
    </source>
</evidence>
<evidence type="ECO:0000256" key="5">
    <source>
        <dbReference type="ARBA" id="ARBA00022723"/>
    </source>
</evidence>
<evidence type="ECO:0000256" key="1">
    <source>
        <dbReference type="ARBA" id="ARBA00001974"/>
    </source>
</evidence>
<dbReference type="EC" id="1.1.3.6" evidence="16"/>
<evidence type="ECO:0000313" key="20">
    <source>
        <dbReference type="EMBL" id="MFH5211277.1"/>
    </source>
</evidence>
<dbReference type="InterPro" id="IPR007867">
    <property type="entry name" value="GMC_OxRtase_C"/>
</dbReference>
<dbReference type="InterPro" id="IPR017900">
    <property type="entry name" value="4Fe4S_Fe_S_CS"/>
</dbReference>
<evidence type="ECO:0000256" key="9">
    <source>
        <dbReference type="ARBA" id="ARBA00023014"/>
    </source>
</evidence>
<comment type="similarity">
    <text evidence="2">Belongs to the GMC oxidoreductase family.</text>
</comment>
<dbReference type="Gene3D" id="3.50.50.60">
    <property type="entry name" value="FAD/NAD(P)-binding domain"/>
    <property type="match status" value="3"/>
</dbReference>
<evidence type="ECO:0000256" key="11">
    <source>
        <dbReference type="ARBA" id="ARBA00023166"/>
    </source>
</evidence>
<evidence type="ECO:0000256" key="12">
    <source>
        <dbReference type="ARBA" id="ARBA00023221"/>
    </source>
</evidence>
<keyword evidence="8" id="KW-0408">Iron</keyword>
<keyword evidence="6" id="KW-0274">FAD</keyword>
<feature type="domain" description="4Fe-4S ferredoxin-type" evidence="19">
    <location>
        <begin position="180"/>
        <end position="209"/>
    </location>
</feature>
<dbReference type="Proteomes" id="UP001609219">
    <property type="component" value="Unassembled WGS sequence"/>
</dbReference>
<evidence type="ECO:0000256" key="8">
    <source>
        <dbReference type="ARBA" id="ARBA00023004"/>
    </source>
</evidence>
<evidence type="ECO:0000256" key="4">
    <source>
        <dbReference type="ARBA" id="ARBA00022630"/>
    </source>
</evidence>
<dbReference type="EMBL" id="JBIMSP010000019">
    <property type="protein sequence ID" value="MFH5242945.1"/>
    <property type="molecule type" value="Genomic_DNA"/>
</dbReference>
<keyword evidence="5" id="KW-0479">Metal-binding</keyword>
<keyword evidence="12" id="KW-0753">Steroid metabolism</keyword>
<organism evidence="22 24">
    <name type="scientific">Antrihabitans spumae</name>
    <dbReference type="NCBI Taxonomy" id="3373370"/>
    <lineage>
        <taxon>Bacteria</taxon>
        <taxon>Bacillati</taxon>
        <taxon>Actinomycetota</taxon>
        <taxon>Actinomycetes</taxon>
        <taxon>Mycobacteriales</taxon>
        <taxon>Nocardiaceae</taxon>
        <taxon>Antrihabitans</taxon>
    </lineage>
</organism>
<comment type="pathway">
    <text evidence="15">Steroid metabolism; cholesterol degradation.</text>
</comment>
<dbReference type="InterPro" id="IPR000172">
    <property type="entry name" value="GMC_OxRdtase_N"/>
</dbReference>
<keyword evidence="25" id="KW-1185">Reference proteome</keyword>
<keyword evidence="11" id="KW-1207">Sterol metabolism</keyword>
<evidence type="ECO:0000313" key="22">
    <source>
        <dbReference type="EMBL" id="MFH5242945.1"/>
    </source>
</evidence>
<comment type="caution">
    <text evidence="22">The sequence shown here is derived from an EMBL/GenBank/DDBJ whole genome shotgun (WGS) entry which is preliminary data.</text>
</comment>
<evidence type="ECO:0000256" key="10">
    <source>
        <dbReference type="ARBA" id="ARBA00023098"/>
    </source>
</evidence>
<dbReference type="SUPFAM" id="SSF51905">
    <property type="entry name" value="FAD/NAD(P)-binding domain"/>
    <property type="match status" value="1"/>
</dbReference>
<dbReference type="EC" id="5.3.3.1" evidence="14"/>
<dbReference type="EMBL" id="JBIMSN010000056">
    <property type="protein sequence ID" value="MFH5229496.1"/>
    <property type="molecule type" value="Genomic_DNA"/>
</dbReference>
<name>A0ABW7KKE0_9NOCA</name>
<dbReference type="Proteomes" id="UP001609176">
    <property type="component" value="Unassembled WGS sequence"/>
</dbReference>
<dbReference type="InterPro" id="IPR017896">
    <property type="entry name" value="4Fe4S_Fe-S-bd"/>
</dbReference>
<evidence type="ECO:0000313" key="23">
    <source>
        <dbReference type="Proteomes" id="UP001609175"/>
    </source>
</evidence>
<comment type="cofactor">
    <cofactor evidence="1">
        <name>FAD</name>
        <dbReference type="ChEBI" id="CHEBI:57692"/>
    </cofactor>
</comment>
<evidence type="ECO:0000256" key="13">
    <source>
        <dbReference type="ARBA" id="ARBA00023235"/>
    </source>
</evidence>
<keyword evidence="7" id="KW-0560">Oxidoreductase</keyword>
<evidence type="ECO:0000259" key="19">
    <source>
        <dbReference type="PROSITE" id="PS51379"/>
    </source>
</evidence>
<keyword evidence="9" id="KW-0411">Iron-sulfur</keyword>
<evidence type="ECO:0000256" key="2">
    <source>
        <dbReference type="ARBA" id="ARBA00010790"/>
    </source>
</evidence>
<keyword evidence="4" id="KW-0285">Flavoprotein</keyword>
<evidence type="ECO:0000256" key="18">
    <source>
        <dbReference type="ARBA" id="ARBA00049778"/>
    </source>
</evidence>
<evidence type="ECO:0000256" key="14">
    <source>
        <dbReference type="ARBA" id="ARBA00038856"/>
    </source>
</evidence>
<evidence type="ECO:0000313" key="21">
    <source>
        <dbReference type="EMBL" id="MFH5229496.1"/>
    </source>
</evidence>
<dbReference type="InterPro" id="IPR052542">
    <property type="entry name" value="Cholesterol_Oxidase"/>
</dbReference>
<dbReference type="PROSITE" id="PS00198">
    <property type="entry name" value="4FE4S_FER_1"/>
    <property type="match status" value="1"/>
</dbReference>
<evidence type="ECO:0000256" key="16">
    <source>
        <dbReference type="ARBA" id="ARBA00049723"/>
    </source>
</evidence>
<dbReference type="PANTHER" id="PTHR47470">
    <property type="entry name" value="CHOLESTEROL OXIDASE"/>
    <property type="match status" value="1"/>
</dbReference>
<reference evidence="23 24" key="1">
    <citation type="submission" date="2024-10" db="EMBL/GenBank/DDBJ databases">
        <authorList>
            <person name="Riesco R."/>
        </authorList>
    </citation>
    <scope>NUCLEOTIDE SEQUENCE [LARGE SCALE GENOMIC DNA]</scope>
    <source>
        <strain evidence="22 24">NCIMB 15448</strain>
        <strain evidence="20 23">NCIMB 15449</strain>
        <strain evidence="21 25">NCIMB 15450</strain>
    </source>
</reference>
<gene>
    <name evidence="22" type="ORF">ACHIPV_13780</name>
    <name evidence="20" type="ORF">ACHIPZ_24165</name>
    <name evidence="21" type="ORF">ACHIRB_13090</name>
</gene>
<evidence type="ECO:0000256" key="3">
    <source>
        <dbReference type="ARBA" id="ARBA00022548"/>
    </source>
</evidence>
<keyword evidence="3" id="KW-0153">Cholesterol metabolism</keyword>
<sequence length="576" mass="62444">MTDFDYDVLVIGSGFGGSVSALRLTEKGYRVGVLESGRRWNDGDYPKSNWNVRKSIWAPRLGMTGPQRISILGKCAVFSGAGVGGGSLIYGNTLYEPLPAFYTDKAWSHITDWRSELAPYYDQAKRMLGVATNPRMTPADEVIRDIADDLGVGDTFHMTNVGVFFNEGREGEEVDDPYFGGAGPRRSGCVHCARCFTGCPHNAKNTTTTNYLYLAEQGGAEVHPLTTVTKVEPLASGGYAVETVQSNRWIRKGRKTFTAEQVVFAAAALGTQKLLHKMRDEETLPNLSPTLGELTRSNSEAILNVVSNKRTDFAQGIAITSSIHPEADTHVEVCRYGSGQNALFPMSVPIVDGGAFRFLRFLLAIVLHPIVFARSLNARGASDRSVILLIMQSLDNSLTSYRRRGLLKTKQGTGEPNPTWIPVAHDIGRRFADKIEGDTHSLAMDIFNIPATAHYIGGCVIGDSPETGVVDPYQRVYGHPGLHVADGSAVTANLGVNPSLTITAQAERAMAFWPNKGEADTRSSLGATYQRIEPVRPKCAAVPDFATGALRLPIVEITASDKQPTKVVVPSDHVST</sequence>
<dbReference type="RefSeq" id="WP_395117626.1">
    <property type="nucleotide sequence ID" value="NZ_JBIMSN010000056.1"/>
</dbReference>
<evidence type="ECO:0000256" key="6">
    <source>
        <dbReference type="ARBA" id="ARBA00022827"/>
    </source>
</evidence>
<accession>A0ABW7KKE0</accession>
<dbReference type="PANTHER" id="PTHR47470:SF1">
    <property type="entry name" value="FAD-DEPENDENT OXIDOREDUCTASE 2 FAD BINDING DOMAIN-CONTAINING PROTEIN"/>
    <property type="match status" value="1"/>
</dbReference>
<protein>
    <recommendedName>
        <fullName evidence="17">Cholesterol oxidase</fullName>
        <ecNumber evidence="16">1.1.3.6</ecNumber>
        <ecNumber evidence="14">5.3.3.1</ecNumber>
    </recommendedName>
    <alternativeName>
        <fullName evidence="18">Cholesterol isomerase</fullName>
    </alternativeName>
</protein>
<keyword evidence="10" id="KW-0443">Lipid metabolism</keyword>
<dbReference type="PROSITE" id="PS51379">
    <property type="entry name" value="4FE4S_FER_2"/>
    <property type="match status" value="1"/>
</dbReference>